<organism evidence="1">
    <name type="scientific">marine sediment metagenome</name>
    <dbReference type="NCBI Taxonomy" id="412755"/>
    <lineage>
        <taxon>unclassified sequences</taxon>
        <taxon>metagenomes</taxon>
        <taxon>ecological metagenomes</taxon>
    </lineage>
</organism>
<dbReference type="AlphaFoldDB" id="X1UID1"/>
<comment type="caution">
    <text evidence="1">The sequence shown here is derived from an EMBL/GenBank/DDBJ whole genome shotgun (WGS) entry which is preliminary data.</text>
</comment>
<sequence>MSTDHECPCLNPCVAHHNLLADLEARVDTLAEDQFSLHERVAKLEAIVAVPVRDGYAYTPETEPYPQEDE</sequence>
<dbReference type="EMBL" id="BARW01015211">
    <property type="protein sequence ID" value="GAI92114.1"/>
    <property type="molecule type" value="Genomic_DNA"/>
</dbReference>
<protein>
    <submittedName>
        <fullName evidence="1">Uncharacterized protein</fullName>
    </submittedName>
</protein>
<name>X1UID1_9ZZZZ</name>
<reference evidence="1" key="1">
    <citation type="journal article" date="2014" name="Front. Microbiol.">
        <title>High frequency of phylogenetically diverse reductive dehalogenase-homologous genes in deep subseafloor sedimentary metagenomes.</title>
        <authorList>
            <person name="Kawai M."/>
            <person name="Futagami T."/>
            <person name="Toyoda A."/>
            <person name="Takaki Y."/>
            <person name="Nishi S."/>
            <person name="Hori S."/>
            <person name="Arai W."/>
            <person name="Tsubouchi T."/>
            <person name="Morono Y."/>
            <person name="Uchiyama I."/>
            <person name="Ito T."/>
            <person name="Fujiyama A."/>
            <person name="Inagaki F."/>
            <person name="Takami H."/>
        </authorList>
    </citation>
    <scope>NUCLEOTIDE SEQUENCE</scope>
    <source>
        <strain evidence="1">Expedition CK06-06</strain>
    </source>
</reference>
<evidence type="ECO:0000313" key="1">
    <source>
        <dbReference type="EMBL" id="GAI92114.1"/>
    </source>
</evidence>
<gene>
    <name evidence="1" type="ORF">S12H4_26756</name>
</gene>
<accession>X1UID1</accession>
<proteinExistence type="predicted"/>